<feature type="signal peptide" evidence="2">
    <location>
        <begin position="1"/>
        <end position="22"/>
    </location>
</feature>
<dbReference type="GO" id="GO:0004622">
    <property type="term" value="F:phosphatidylcholine lysophospholipase activity"/>
    <property type="evidence" value="ECO:0007669"/>
    <property type="project" value="TreeGrafter"/>
</dbReference>
<reference evidence="5" key="1">
    <citation type="submission" date="2016-03" db="EMBL/GenBank/DDBJ databases">
        <authorList>
            <person name="Guldener U."/>
        </authorList>
    </citation>
    <scope>NUCLEOTIDE SEQUENCE [LARGE SCALE GENOMIC DNA]</scope>
    <source>
        <strain evidence="5">04CH-RAC-A.6.1</strain>
    </source>
</reference>
<protein>
    <recommendedName>
        <fullName evidence="3">SGNH hydrolase-type esterase domain-containing protein</fullName>
    </recommendedName>
</protein>
<evidence type="ECO:0000256" key="2">
    <source>
        <dbReference type="SAM" id="SignalP"/>
    </source>
</evidence>
<dbReference type="CDD" id="cd01833">
    <property type="entry name" value="XynB_like"/>
    <property type="match status" value="1"/>
</dbReference>
<dbReference type="EMBL" id="FJUX01000109">
    <property type="protein sequence ID" value="CZT09015.1"/>
    <property type="molecule type" value="Genomic_DNA"/>
</dbReference>
<feature type="compositionally biased region" description="Low complexity" evidence="1">
    <location>
        <begin position="266"/>
        <end position="318"/>
    </location>
</feature>
<evidence type="ECO:0000313" key="4">
    <source>
        <dbReference type="EMBL" id="CZT09015.1"/>
    </source>
</evidence>
<name>A0A1E1LER4_9HELO</name>
<gene>
    <name evidence="4" type="ORF">RAG0_13907</name>
</gene>
<dbReference type="Gene3D" id="3.40.50.1110">
    <property type="entry name" value="SGNH hydrolase"/>
    <property type="match status" value="1"/>
</dbReference>
<proteinExistence type="predicted"/>
<feature type="region of interest" description="Disordered" evidence="1">
    <location>
        <begin position="249"/>
        <end position="318"/>
    </location>
</feature>
<evidence type="ECO:0000259" key="3">
    <source>
        <dbReference type="Pfam" id="PF13472"/>
    </source>
</evidence>
<accession>A0A1E1LER4</accession>
<feature type="compositionally biased region" description="Pro residues" evidence="1">
    <location>
        <begin position="251"/>
        <end position="265"/>
    </location>
</feature>
<organism evidence="4 5">
    <name type="scientific">Rhynchosporium agropyri</name>
    <dbReference type="NCBI Taxonomy" id="914238"/>
    <lineage>
        <taxon>Eukaryota</taxon>
        <taxon>Fungi</taxon>
        <taxon>Dikarya</taxon>
        <taxon>Ascomycota</taxon>
        <taxon>Pezizomycotina</taxon>
        <taxon>Leotiomycetes</taxon>
        <taxon>Helotiales</taxon>
        <taxon>Ploettnerulaceae</taxon>
        <taxon>Rhynchosporium</taxon>
    </lineage>
</organism>
<sequence>MRIFKSICSVAVLSVTVTSTLAGWLEERSSETVTAHKSELEARANPQLRIMVAGASIAFGYASSDGNGFRLGLQEAVVAAGNDVEMVGTVRSGTMKDNANEAQPGIKINDVTARIDAALPKISPLPNIILVQVGANDLAAGTNVDAMVERITKLVDHVFNAIPDVNLILSTLLPSGKTESSVVTYNARLRGVVEAQNQKGRHVYFADVHTGFSSADILPLPDGTHPTDAGYQKMAQVYAGVVVDIAKTRFAPPPPPPPPYSPSPTPTFVSTSSSILEVQSTPTPEPVKSTTSSESTTALPSSSSSSISESPTETPTEVITSSAALKQLAITAVDSSTTSKSTAPVSRETSSSSVSATLSAASTTTPAATPSASAPPNSGSGPSISQPGLLINVIAMLACALPLVAL</sequence>
<keyword evidence="2" id="KW-0732">Signal</keyword>
<evidence type="ECO:0000313" key="5">
    <source>
        <dbReference type="Proteomes" id="UP000178912"/>
    </source>
</evidence>
<dbReference type="PANTHER" id="PTHR30383:SF5">
    <property type="entry name" value="SGNH HYDROLASE-TYPE ESTERASE DOMAIN-CONTAINING PROTEIN"/>
    <property type="match status" value="1"/>
</dbReference>
<dbReference type="InterPro" id="IPR051532">
    <property type="entry name" value="Ester_Hydrolysis_Enzymes"/>
</dbReference>
<feature type="compositionally biased region" description="Low complexity" evidence="1">
    <location>
        <begin position="341"/>
        <end position="382"/>
    </location>
</feature>
<dbReference type="OrthoDB" id="3915838at2759"/>
<feature type="chain" id="PRO_5009446967" description="SGNH hydrolase-type esterase domain-containing protein" evidence="2">
    <location>
        <begin position="23"/>
        <end position="406"/>
    </location>
</feature>
<dbReference type="Proteomes" id="UP000178912">
    <property type="component" value="Unassembled WGS sequence"/>
</dbReference>
<evidence type="ECO:0000256" key="1">
    <source>
        <dbReference type="SAM" id="MobiDB-lite"/>
    </source>
</evidence>
<dbReference type="AlphaFoldDB" id="A0A1E1LER4"/>
<dbReference type="InterPro" id="IPR013830">
    <property type="entry name" value="SGNH_hydro"/>
</dbReference>
<dbReference type="InterPro" id="IPR036514">
    <property type="entry name" value="SGNH_hydro_sf"/>
</dbReference>
<feature type="domain" description="SGNH hydrolase-type esterase" evidence="3">
    <location>
        <begin position="54"/>
        <end position="232"/>
    </location>
</feature>
<feature type="region of interest" description="Disordered" evidence="1">
    <location>
        <begin position="333"/>
        <end position="382"/>
    </location>
</feature>
<dbReference type="SUPFAM" id="SSF52266">
    <property type="entry name" value="SGNH hydrolase"/>
    <property type="match status" value="1"/>
</dbReference>
<dbReference type="PANTHER" id="PTHR30383">
    <property type="entry name" value="THIOESTERASE 1/PROTEASE 1/LYSOPHOSPHOLIPASE L1"/>
    <property type="match status" value="1"/>
</dbReference>
<keyword evidence="5" id="KW-1185">Reference proteome</keyword>
<dbReference type="Pfam" id="PF13472">
    <property type="entry name" value="Lipase_GDSL_2"/>
    <property type="match status" value="1"/>
</dbReference>